<sequence length="129" mass="14543">MSHRTSHLLPPNDRPVEKRWLVVSEVKVIPQPCGCEPNDGWRFAPPFDHRISISGDHRVHPSQSPTDVLEGREPIKARQGAWCNPAGQVQEHLRILDCSEHSRIPEMYSISRIMNVILSGAEVHSANQS</sequence>
<dbReference type="Proteomes" id="UP000325313">
    <property type="component" value="Unassembled WGS sequence"/>
</dbReference>
<evidence type="ECO:0000313" key="2">
    <source>
        <dbReference type="Proteomes" id="UP000325313"/>
    </source>
</evidence>
<organism evidence="1 2">
    <name type="scientific">Puccinia graminis f. sp. tritici</name>
    <dbReference type="NCBI Taxonomy" id="56615"/>
    <lineage>
        <taxon>Eukaryota</taxon>
        <taxon>Fungi</taxon>
        <taxon>Dikarya</taxon>
        <taxon>Basidiomycota</taxon>
        <taxon>Pucciniomycotina</taxon>
        <taxon>Pucciniomycetes</taxon>
        <taxon>Pucciniales</taxon>
        <taxon>Pucciniaceae</taxon>
        <taxon>Puccinia</taxon>
    </lineage>
</organism>
<proteinExistence type="predicted"/>
<protein>
    <submittedName>
        <fullName evidence="1">Uncharacterized protein</fullName>
    </submittedName>
</protein>
<name>A0A5B0PHH9_PUCGR</name>
<accession>A0A5B0PHH9</accession>
<gene>
    <name evidence="1" type="ORF">PGTUg99_007710</name>
</gene>
<reference evidence="1 2" key="1">
    <citation type="submission" date="2019-05" db="EMBL/GenBank/DDBJ databases">
        <title>Emergence of the Ug99 lineage of the wheat stem rust pathogen through somatic hybridization.</title>
        <authorList>
            <person name="Li F."/>
            <person name="Upadhyaya N.M."/>
            <person name="Sperschneider J."/>
            <person name="Matny O."/>
            <person name="Nguyen-Phuc H."/>
            <person name="Mago R."/>
            <person name="Raley C."/>
            <person name="Miller M.E."/>
            <person name="Silverstein K.A.T."/>
            <person name="Henningsen E."/>
            <person name="Hirsch C.D."/>
            <person name="Visser B."/>
            <person name="Pretorius Z.A."/>
            <person name="Steffenson B.J."/>
            <person name="Schwessinger B."/>
            <person name="Dodds P.N."/>
            <person name="Figueroa M."/>
        </authorList>
    </citation>
    <scope>NUCLEOTIDE SEQUENCE [LARGE SCALE GENOMIC DNA]</scope>
    <source>
        <strain evidence="1 2">Ug99</strain>
    </source>
</reference>
<evidence type="ECO:0000313" key="1">
    <source>
        <dbReference type="EMBL" id="KAA1100466.1"/>
    </source>
</evidence>
<comment type="caution">
    <text evidence="1">The sequence shown here is derived from an EMBL/GenBank/DDBJ whole genome shotgun (WGS) entry which is preliminary data.</text>
</comment>
<dbReference type="AlphaFoldDB" id="A0A5B0PHH9"/>
<dbReference type="EMBL" id="VDEP01000340">
    <property type="protein sequence ID" value="KAA1100466.1"/>
    <property type="molecule type" value="Genomic_DNA"/>
</dbReference>